<organism evidence="1 2">
    <name type="scientific">Durusdinium trenchii</name>
    <dbReference type="NCBI Taxonomy" id="1381693"/>
    <lineage>
        <taxon>Eukaryota</taxon>
        <taxon>Sar</taxon>
        <taxon>Alveolata</taxon>
        <taxon>Dinophyceae</taxon>
        <taxon>Suessiales</taxon>
        <taxon>Symbiodiniaceae</taxon>
        <taxon>Durusdinium</taxon>
    </lineage>
</organism>
<dbReference type="Proteomes" id="UP001642484">
    <property type="component" value="Unassembled WGS sequence"/>
</dbReference>
<gene>
    <name evidence="1" type="ORF">CCMP2556_LOCUS7469</name>
</gene>
<reference evidence="1 2" key="1">
    <citation type="submission" date="2024-02" db="EMBL/GenBank/DDBJ databases">
        <authorList>
            <person name="Chen Y."/>
            <person name="Shah S."/>
            <person name="Dougan E. K."/>
            <person name="Thang M."/>
            <person name="Chan C."/>
        </authorList>
    </citation>
    <scope>NUCLEOTIDE SEQUENCE [LARGE SCALE GENOMIC DNA]</scope>
</reference>
<protein>
    <submittedName>
        <fullName evidence="1">Uncharacterized protein</fullName>
    </submittedName>
</protein>
<sequence length="454" mass="49864">MSVPGLVTAVARFLASRWPRGKRAPVPQQQLEAIKRLIPENLRSLIPRRMLFASGGRAKALREMIGPPRVERQKGGLLEAAWIQALRSWSGTCCPPDVTGGLAILHPPPAGNSKWPGLLLALCLACESRDRELLRQDEVLEASEAQLWAALPRKLRSALSASGGVQPEDAMIAFAVDDADLSWLYVLRFGFTGSALVLEEGSWWDQVGVDRLYQLDVETFAKGLSDARVAWLIKWIDARMRERRVTGQQMKSAPGRMAFGLARLEATKLVALPAGIYAVLCFFKHEVLRAPMATPSPIPLSDSLRWLSTDARQRATGSYLDGRALEAPRPWVSIRLSRANAPWAYSKGEPFKCIAALDLPLRATRAVEESSEHDLDQRGNPTHMSDKYMTTTYPSFIVLMELAAQPSGKGVALTLTGALQNVDELCPQSSKREAIEILGAEAKAKGALRTADPW</sequence>
<proteinExistence type="predicted"/>
<keyword evidence="2" id="KW-1185">Reference proteome</keyword>
<evidence type="ECO:0000313" key="1">
    <source>
        <dbReference type="EMBL" id="CAK9003922.1"/>
    </source>
</evidence>
<accession>A0ABP0IPE2</accession>
<dbReference type="EMBL" id="CAXAMN010003335">
    <property type="protein sequence ID" value="CAK9003922.1"/>
    <property type="molecule type" value="Genomic_DNA"/>
</dbReference>
<evidence type="ECO:0000313" key="2">
    <source>
        <dbReference type="Proteomes" id="UP001642484"/>
    </source>
</evidence>
<name>A0ABP0IPE2_9DINO</name>
<comment type="caution">
    <text evidence="1">The sequence shown here is derived from an EMBL/GenBank/DDBJ whole genome shotgun (WGS) entry which is preliminary data.</text>
</comment>